<keyword evidence="10" id="KW-1185">Reference proteome</keyword>
<dbReference type="PROSITE" id="PS01063">
    <property type="entry name" value="SIGMA70_ECF"/>
    <property type="match status" value="1"/>
</dbReference>
<protein>
    <recommendedName>
        <fullName evidence="6">RNA polymerase sigma factor</fullName>
    </recommendedName>
</protein>
<evidence type="ECO:0000256" key="6">
    <source>
        <dbReference type="RuleBase" id="RU000716"/>
    </source>
</evidence>
<accession>A0A1M7R2E3</accession>
<sequence>MMSAAWSWTRKDVMGAEVEDRQRTGLADDRSIAERLVAGDESALDEVYDLYSALVHGVALRTTRDRIAAEDVTQEVFVQVWEKIDRFDAERGSLRAWIATIAHRRSVDHVRRETARTRVAVTAVGSTHPSAEDEAVVVMLADRVRAAVDLLPEAQREVVRLAYYEDHSLVQAAVKLGIPEGTAKSRMRHALMRLSDSLTGEGMRSN</sequence>
<dbReference type="Pfam" id="PF04545">
    <property type="entry name" value="Sigma70_r4"/>
    <property type="match status" value="1"/>
</dbReference>
<dbReference type="PANTHER" id="PTHR43133">
    <property type="entry name" value="RNA POLYMERASE ECF-TYPE SIGMA FACTO"/>
    <property type="match status" value="1"/>
</dbReference>
<evidence type="ECO:0000256" key="5">
    <source>
        <dbReference type="ARBA" id="ARBA00023163"/>
    </source>
</evidence>
<feature type="domain" description="RNA polymerase sigma-70 region 2" evidence="7">
    <location>
        <begin position="48"/>
        <end position="114"/>
    </location>
</feature>
<feature type="domain" description="RNA polymerase sigma-70 region 4" evidence="8">
    <location>
        <begin position="149"/>
        <end position="194"/>
    </location>
</feature>
<dbReference type="AlphaFoldDB" id="A0A1M7R2E3"/>
<organism evidence="9 10">
    <name type="scientific">Cryptosporangium aurantiacum</name>
    <dbReference type="NCBI Taxonomy" id="134849"/>
    <lineage>
        <taxon>Bacteria</taxon>
        <taxon>Bacillati</taxon>
        <taxon>Actinomycetota</taxon>
        <taxon>Actinomycetes</taxon>
        <taxon>Cryptosporangiales</taxon>
        <taxon>Cryptosporangiaceae</taxon>
        <taxon>Cryptosporangium</taxon>
    </lineage>
</organism>
<dbReference type="InterPro" id="IPR039425">
    <property type="entry name" value="RNA_pol_sigma-70-like"/>
</dbReference>
<keyword evidence="4 6" id="KW-0238">DNA-binding</keyword>
<dbReference type="Pfam" id="PF04542">
    <property type="entry name" value="Sigma70_r2"/>
    <property type="match status" value="1"/>
</dbReference>
<dbReference type="GO" id="GO:0006352">
    <property type="term" value="P:DNA-templated transcription initiation"/>
    <property type="evidence" value="ECO:0007669"/>
    <property type="project" value="InterPro"/>
</dbReference>
<dbReference type="SUPFAM" id="SSF88946">
    <property type="entry name" value="Sigma2 domain of RNA polymerase sigma factors"/>
    <property type="match status" value="1"/>
</dbReference>
<dbReference type="InterPro" id="IPR013324">
    <property type="entry name" value="RNA_pol_sigma_r3/r4-like"/>
</dbReference>
<evidence type="ECO:0000313" key="10">
    <source>
        <dbReference type="Proteomes" id="UP000184440"/>
    </source>
</evidence>
<evidence type="ECO:0000256" key="4">
    <source>
        <dbReference type="ARBA" id="ARBA00023125"/>
    </source>
</evidence>
<dbReference type="Proteomes" id="UP000184440">
    <property type="component" value="Unassembled WGS sequence"/>
</dbReference>
<evidence type="ECO:0000259" key="8">
    <source>
        <dbReference type="Pfam" id="PF04545"/>
    </source>
</evidence>
<reference evidence="9 10" key="1">
    <citation type="submission" date="2016-11" db="EMBL/GenBank/DDBJ databases">
        <authorList>
            <person name="Jaros S."/>
            <person name="Januszkiewicz K."/>
            <person name="Wedrychowicz H."/>
        </authorList>
    </citation>
    <scope>NUCLEOTIDE SEQUENCE [LARGE SCALE GENOMIC DNA]</scope>
    <source>
        <strain evidence="9 10">DSM 46144</strain>
    </source>
</reference>
<dbReference type="InterPro" id="IPR007627">
    <property type="entry name" value="RNA_pol_sigma70_r2"/>
</dbReference>
<evidence type="ECO:0000256" key="2">
    <source>
        <dbReference type="ARBA" id="ARBA00023015"/>
    </source>
</evidence>
<dbReference type="Gene3D" id="1.10.10.10">
    <property type="entry name" value="Winged helix-like DNA-binding domain superfamily/Winged helix DNA-binding domain"/>
    <property type="match status" value="1"/>
</dbReference>
<keyword evidence="5 6" id="KW-0804">Transcription</keyword>
<evidence type="ECO:0000256" key="1">
    <source>
        <dbReference type="ARBA" id="ARBA00010641"/>
    </source>
</evidence>
<name>A0A1M7R2E3_9ACTN</name>
<evidence type="ECO:0000313" key="9">
    <source>
        <dbReference type="EMBL" id="SHN38895.1"/>
    </source>
</evidence>
<dbReference type="NCBIfam" id="TIGR02937">
    <property type="entry name" value="sigma70-ECF"/>
    <property type="match status" value="1"/>
</dbReference>
<dbReference type="InterPro" id="IPR000838">
    <property type="entry name" value="RNA_pol_sigma70_ECF_CS"/>
</dbReference>
<dbReference type="EMBL" id="FRCS01000006">
    <property type="protein sequence ID" value="SHN38895.1"/>
    <property type="molecule type" value="Genomic_DNA"/>
</dbReference>
<evidence type="ECO:0000259" key="7">
    <source>
        <dbReference type="Pfam" id="PF04542"/>
    </source>
</evidence>
<proteinExistence type="inferred from homology"/>
<dbReference type="InterPro" id="IPR036388">
    <property type="entry name" value="WH-like_DNA-bd_sf"/>
</dbReference>
<comment type="similarity">
    <text evidence="1 6">Belongs to the sigma-70 factor family. ECF subfamily.</text>
</comment>
<evidence type="ECO:0000256" key="3">
    <source>
        <dbReference type="ARBA" id="ARBA00023082"/>
    </source>
</evidence>
<keyword evidence="2 6" id="KW-0805">Transcription regulation</keyword>
<dbReference type="InterPro" id="IPR014284">
    <property type="entry name" value="RNA_pol_sigma-70_dom"/>
</dbReference>
<gene>
    <name evidence="9" type="ORF">SAMN05443668_106157</name>
</gene>
<dbReference type="PANTHER" id="PTHR43133:SF62">
    <property type="entry name" value="RNA POLYMERASE SIGMA FACTOR SIGZ"/>
    <property type="match status" value="1"/>
</dbReference>
<dbReference type="GO" id="GO:0003677">
    <property type="term" value="F:DNA binding"/>
    <property type="evidence" value="ECO:0007669"/>
    <property type="project" value="UniProtKB-KW"/>
</dbReference>
<dbReference type="InterPro" id="IPR007630">
    <property type="entry name" value="RNA_pol_sigma70_r4"/>
</dbReference>
<dbReference type="GO" id="GO:0016987">
    <property type="term" value="F:sigma factor activity"/>
    <property type="evidence" value="ECO:0007669"/>
    <property type="project" value="UniProtKB-KW"/>
</dbReference>
<dbReference type="InterPro" id="IPR013325">
    <property type="entry name" value="RNA_pol_sigma_r2"/>
</dbReference>
<dbReference type="Gene3D" id="1.10.1740.10">
    <property type="match status" value="1"/>
</dbReference>
<dbReference type="CDD" id="cd06171">
    <property type="entry name" value="Sigma70_r4"/>
    <property type="match status" value="1"/>
</dbReference>
<keyword evidence="3 6" id="KW-0731">Sigma factor</keyword>
<dbReference type="SUPFAM" id="SSF88659">
    <property type="entry name" value="Sigma3 and sigma4 domains of RNA polymerase sigma factors"/>
    <property type="match status" value="1"/>
</dbReference>
<dbReference type="STRING" id="134849.SAMN05443668_106157"/>